<dbReference type="Proteomes" id="UP000663829">
    <property type="component" value="Unassembled WGS sequence"/>
</dbReference>
<evidence type="ECO:0000256" key="1">
    <source>
        <dbReference type="SAM" id="Coils"/>
    </source>
</evidence>
<reference evidence="2" key="1">
    <citation type="submission" date="2021-02" db="EMBL/GenBank/DDBJ databases">
        <authorList>
            <person name="Nowell W R."/>
        </authorList>
    </citation>
    <scope>NUCLEOTIDE SEQUENCE</scope>
</reference>
<keyword evidence="4" id="KW-1185">Reference proteome</keyword>
<accession>A0A813T679</accession>
<dbReference type="EMBL" id="CAJOBC010000489">
    <property type="protein sequence ID" value="CAF3592366.1"/>
    <property type="molecule type" value="Genomic_DNA"/>
</dbReference>
<dbReference type="AlphaFoldDB" id="A0A813T679"/>
<proteinExistence type="predicted"/>
<evidence type="ECO:0000313" key="3">
    <source>
        <dbReference type="EMBL" id="CAF3592366.1"/>
    </source>
</evidence>
<evidence type="ECO:0000313" key="2">
    <source>
        <dbReference type="EMBL" id="CAF0806897.1"/>
    </source>
</evidence>
<feature type="coiled-coil region" evidence="1">
    <location>
        <begin position="112"/>
        <end position="174"/>
    </location>
</feature>
<sequence>MEHTSELTRLRNELEDERRYSQEIYAFSLKLHNDLTDEKAHLIQLQQNHGLQIQTLKESYEAKLRANSPISISNLSDICKSKEAILGSNVSIKIEPFDYCSQPETNESLTYIQTLQTILEQAQLELAKCQTENIFIKCKLSQKEKECKDLDIKMNDMIAECKKTKQNHERYQRIMQHINDFEQKFKQKNLSQNHNMNE</sequence>
<protein>
    <submittedName>
        <fullName evidence="2">Uncharacterized protein</fullName>
    </submittedName>
</protein>
<name>A0A813T679_9BILA</name>
<keyword evidence="1" id="KW-0175">Coiled coil</keyword>
<organism evidence="2 4">
    <name type="scientific">Didymodactylos carnosus</name>
    <dbReference type="NCBI Taxonomy" id="1234261"/>
    <lineage>
        <taxon>Eukaryota</taxon>
        <taxon>Metazoa</taxon>
        <taxon>Spiralia</taxon>
        <taxon>Gnathifera</taxon>
        <taxon>Rotifera</taxon>
        <taxon>Eurotatoria</taxon>
        <taxon>Bdelloidea</taxon>
        <taxon>Philodinida</taxon>
        <taxon>Philodinidae</taxon>
        <taxon>Didymodactylos</taxon>
    </lineage>
</organism>
<gene>
    <name evidence="2" type="ORF">GPM918_LOCUS3822</name>
    <name evidence="3" type="ORF">SRO942_LOCUS3822</name>
</gene>
<evidence type="ECO:0000313" key="4">
    <source>
        <dbReference type="Proteomes" id="UP000663829"/>
    </source>
</evidence>
<dbReference type="EMBL" id="CAJNOQ010000489">
    <property type="protein sequence ID" value="CAF0806897.1"/>
    <property type="molecule type" value="Genomic_DNA"/>
</dbReference>
<dbReference type="OrthoDB" id="10005897at2759"/>
<dbReference type="Proteomes" id="UP000681722">
    <property type="component" value="Unassembled WGS sequence"/>
</dbReference>
<comment type="caution">
    <text evidence="2">The sequence shown here is derived from an EMBL/GenBank/DDBJ whole genome shotgun (WGS) entry which is preliminary data.</text>
</comment>